<dbReference type="SUPFAM" id="SSF53756">
    <property type="entry name" value="UDP-Glycosyltransferase/glycogen phosphorylase"/>
    <property type="match status" value="1"/>
</dbReference>
<evidence type="ECO:0000259" key="2">
    <source>
        <dbReference type="Pfam" id="PF00534"/>
    </source>
</evidence>
<evidence type="ECO:0000313" key="4">
    <source>
        <dbReference type="EMBL" id="ACK63578.1"/>
    </source>
</evidence>
<dbReference type="CAZy" id="GT4">
    <property type="family name" value="Glycosyltransferase Family 4"/>
</dbReference>
<accession>B7HFG5</accession>
<evidence type="ECO:0000313" key="5">
    <source>
        <dbReference type="Proteomes" id="UP000007096"/>
    </source>
</evidence>
<protein>
    <submittedName>
        <fullName evidence="4">Glycosyltransferase, group 1</fullName>
    </submittedName>
</protein>
<dbReference type="InterPro" id="IPR028098">
    <property type="entry name" value="Glyco_trans_4-like_N"/>
</dbReference>
<dbReference type="KEGG" id="bcb:BCB4264_A5390"/>
<dbReference type="RefSeq" id="WP_001243979.1">
    <property type="nucleotide sequence ID" value="NC_011725.1"/>
</dbReference>
<dbReference type="PANTHER" id="PTHR12526">
    <property type="entry name" value="GLYCOSYLTRANSFERASE"/>
    <property type="match status" value="1"/>
</dbReference>
<dbReference type="GO" id="GO:0016757">
    <property type="term" value="F:glycosyltransferase activity"/>
    <property type="evidence" value="ECO:0007669"/>
    <property type="project" value="InterPro"/>
</dbReference>
<dbReference type="CDD" id="cd03808">
    <property type="entry name" value="GT4_CapM-like"/>
    <property type="match status" value="1"/>
</dbReference>
<keyword evidence="4" id="KW-0808">Transferase</keyword>
<gene>
    <name evidence="4" type="ordered locus">BCB4264_A5390</name>
</gene>
<sequence length="384" mass="43914">MRNGNNKKVAFVATVYRHLEVFHLPYIKSLQKMGFEVHAYGSVDNGKESLIDNGVICHDIAFKRNPFKISNLTIIKKMIKSFTEESFCFVHFHTPVASIVGRIAAKIAKVPYVIYTAHGFHFFKGAPIHYWLMYYPIERLMARWTDCLITINEEDYKVAQNFKVRDYVEYIPGVGVEKLDIGNSEEIIKGKKKEFGITEKNFVILCVAELNKNKNHMQLIDSMEKLVVDFPHIKCLIAGEGEDKEKLVNITNQKRLENNILFLGYRRDITELMLMCDVVTLLSKREGLPKALLEALTLSKPIVATNVRGSKDLVENEVNGYLVEVDDMDGTVKTFKRLVESEQDLDELGKNSGSKSDIYQLQEVIKEVQKVYGRANDNIMSMSK</sequence>
<evidence type="ECO:0000259" key="3">
    <source>
        <dbReference type="Pfam" id="PF13477"/>
    </source>
</evidence>
<comment type="similarity">
    <text evidence="1">Belongs to the glycosyltransferase group 1 family. Glycosyltransferase 4 subfamily.</text>
</comment>
<name>B7HFG5_BACC4</name>
<dbReference type="Gene3D" id="3.40.50.2000">
    <property type="entry name" value="Glycogen Phosphorylase B"/>
    <property type="match status" value="2"/>
</dbReference>
<dbReference type="Proteomes" id="UP000007096">
    <property type="component" value="Chromosome"/>
</dbReference>
<feature type="domain" description="Glycosyltransferase subfamily 4-like N-terminal" evidence="3">
    <location>
        <begin position="8"/>
        <end position="152"/>
    </location>
</feature>
<dbReference type="PANTHER" id="PTHR12526:SF630">
    <property type="entry name" value="GLYCOSYLTRANSFERASE"/>
    <property type="match status" value="1"/>
</dbReference>
<feature type="domain" description="Glycosyl transferase family 1" evidence="2">
    <location>
        <begin position="191"/>
        <end position="352"/>
    </location>
</feature>
<evidence type="ECO:0000256" key="1">
    <source>
        <dbReference type="ARBA" id="ARBA00009481"/>
    </source>
</evidence>
<reference evidence="4 5" key="1">
    <citation type="submission" date="2008-10" db="EMBL/GenBank/DDBJ databases">
        <title>Genome sequence of Bacillus cereus B4264.</title>
        <authorList>
            <person name="Dodson R.J."/>
            <person name="Durkin A.S."/>
            <person name="Rosovitz M.J."/>
            <person name="Rasko D.A."/>
            <person name="Hoffmaster A."/>
            <person name="Ravel J."/>
            <person name="Sutton G."/>
        </authorList>
    </citation>
    <scope>NUCLEOTIDE SEQUENCE [LARGE SCALE GENOMIC DNA]</scope>
    <source>
        <strain evidence="4 5">B4264</strain>
    </source>
</reference>
<proteinExistence type="inferred from homology"/>
<dbReference type="InterPro" id="IPR001296">
    <property type="entry name" value="Glyco_trans_1"/>
</dbReference>
<dbReference type="EMBL" id="CP001176">
    <property type="protein sequence ID" value="ACK63578.1"/>
    <property type="molecule type" value="Genomic_DNA"/>
</dbReference>
<dbReference type="Pfam" id="PF13477">
    <property type="entry name" value="Glyco_trans_4_2"/>
    <property type="match status" value="1"/>
</dbReference>
<dbReference type="AlphaFoldDB" id="B7HFG5"/>
<organism evidence="4 5">
    <name type="scientific">Bacillus cereus (strain B4264)</name>
    <dbReference type="NCBI Taxonomy" id="405532"/>
    <lineage>
        <taxon>Bacteria</taxon>
        <taxon>Bacillati</taxon>
        <taxon>Bacillota</taxon>
        <taxon>Bacilli</taxon>
        <taxon>Bacillales</taxon>
        <taxon>Bacillaceae</taxon>
        <taxon>Bacillus</taxon>
        <taxon>Bacillus cereus group</taxon>
    </lineage>
</organism>
<dbReference type="Pfam" id="PF00534">
    <property type="entry name" value="Glycos_transf_1"/>
    <property type="match status" value="1"/>
</dbReference>
<dbReference type="HOGENOM" id="CLU_009583_0_1_9"/>